<organism evidence="6 7">
    <name type="scientific">Kribbella solani</name>
    <dbReference type="NCBI Taxonomy" id="236067"/>
    <lineage>
        <taxon>Bacteria</taxon>
        <taxon>Bacillati</taxon>
        <taxon>Actinomycetota</taxon>
        <taxon>Actinomycetes</taxon>
        <taxon>Propionibacteriales</taxon>
        <taxon>Kribbellaceae</taxon>
        <taxon>Kribbella</taxon>
    </lineage>
</organism>
<evidence type="ECO:0000256" key="4">
    <source>
        <dbReference type="PROSITE-ProRule" id="PRU00335"/>
    </source>
</evidence>
<evidence type="ECO:0000259" key="5">
    <source>
        <dbReference type="PROSITE" id="PS50977"/>
    </source>
</evidence>
<reference evidence="6 7" key="1">
    <citation type="submission" date="2020-08" db="EMBL/GenBank/DDBJ databases">
        <title>Sequencing the genomes of 1000 actinobacteria strains.</title>
        <authorList>
            <person name="Klenk H.-P."/>
        </authorList>
    </citation>
    <scope>NUCLEOTIDE SEQUENCE [LARGE SCALE GENOMIC DNA]</scope>
    <source>
        <strain evidence="6 7">DSM 17294</strain>
    </source>
</reference>
<dbReference type="InterPro" id="IPR001647">
    <property type="entry name" value="HTH_TetR"/>
</dbReference>
<sequence>MDTTAELLKTHDLDSLSVRTVTSATGVSPTALYLHFTDLPELLRAVKKRFFTELRDTLTTAAADIPDPSDRVRALALAYLAYAREHVGQYAVMFHAHRRTDAPSTPAPELVEIGWAAFEPLVDAVGAVLPAASTDEVRETSVELWLALHGRAQLTIAMPWFDLPNEPRYVTRLVRQLLPQPT</sequence>
<dbReference type="Pfam" id="PF00440">
    <property type="entry name" value="TetR_N"/>
    <property type="match status" value="1"/>
</dbReference>
<dbReference type="InterPro" id="IPR036271">
    <property type="entry name" value="Tet_transcr_reg_TetR-rel_C_sf"/>
</dbReference>
<dbReference type="SUPFAM" id="SSF46689">
    <property type="entry name" value="Homeodomain-like"/>
    <property type="match status" value="1"/>
</dbReference>
<name>A0A841DT99_9ACTN</name>
<accession>A0A841DT99</accession>
<dbReference type="Pfam" id="PF13305">
    <property type="entry name" value="TetR_C_33"/>
    <property type="match status" value="1"/>
</dbReference>
<dbReference type="InterPro" id="IPR025996">
    <property type="entry name" value="MT1864/Rv1816-like_C"/>
</dbReference>
<dbReference type="GO" id="GO:0003677">
    <property type="term" value="F:DNA binding"/>
    <property type="evidence" value="ECO:0007669"/>
    <property type="project" value="UniProtKB-UniRule"/>
</dbReference>
<keyword evidence="2 4" id="KW-0238">DNA-binding</keyword>
<dbReference type="RefSeq" id="WP_184834602.1">
    <property type="nucleotide sequence ID" value="NZ_BAAAVN010000001.1"/>
</dbReference>
<keyword evidence="1" id="KW-0805">Transcription regulation</keyword>
<keyword evidence="7" id="KW-1185">Reference proteome</keyword>
<evidence type="ECO:0000256" key="2">
    <source>
        <dbReference type="ARBA" id="ARBA00023125"/>
    </source>
</evidence>
<gene>
    <name evidence="6" type="ORF">HDA44_002888</name>
</gene>
<comment type="caution">
    <text evidence="6">The sequence shown here is derived from an EMBL/GenBank/DDBJ whole genome shotgun (WGS) entry which is preliminary data.</text>
</comment>
<dbReference type="AlphaFoldDB" id="A0A841DT99"/>
<feature type="DNA-binding region" description="H-T-H motif" evidence="4">
    <location>
        <begin position="17"/>
        <end position="36"/>
    </location>
</feature>
<evidence type="ECO:0000256" key="3">
    <source>
        <dbReference type="ARBA" id="ARBA00023163"/>
    </source>
</evidence>
<dbReference type="Proteomes" id="UP000558997">
    <property type="component" value="Unassembled WGS sequence"/>
</dbReference>
<evidence type="ECO:0000256" key="1">
    <source>
        <dbReference type="ARBA" id="ARBA00023015"/>
    </source>
</evidence>
<feature type="domain" description="HTH tetR-type" evidence="5">
    <location>
        <begin position="1"/>
        <end position="54"/>
    </location>
</feature>
<evidence type="ECO:0000313" key="7">
    <source>
        <dbReference type="Proteomes" id="UP000558997"/>
    </source>
</evidence>
<dbReference type="Gene3D" id="1.10.357.10">
    <property type="entry name" value="Tetracycline Repressor, domain 2"/>
    <property type="match status" value="1"/>
</dbReference>
<evidence type="ECO:0000313" key="6">
    <source>
        <dbReference type="EMBL" id="MBB5979547.1"/>
    </source>
</evidence>
<keyword evidence="3" id="KW-0804">Transcription</keyword>
<dbReference type="PROSITE" id="PS50977">
    <property type="entry name" value="HTH_TETR_2"/>
    <property type="match status" value="1"/>
</dbReference>
<dbReference type="InterPro" id="IPR009057">
    <property type="entry name" value="Homeodomain-like_sf"/>
</dbReference>
<protein>
    <submittedName>
        <fullName evidence="6">AcrR family transcriptional regulator</fullName>
    </submittedName>
</protein>
<proteinExistence type="predicted"/>
<dbReference type="EMBL" id="JACHNF010000001">
    <property type="protein sequence ID" value="MBB5979547.1"/>
    <property type="molecule type" value="Genomic_DNA"/>
</dbReference>
<dbReference type="SUPFAM" id="SSF48498">
    <property type="entry name" value="Tetracyclin repressor-like, C-terminal domain"/>
    <property type="match status" value="1"/>
</dbReference>